<accession>A0A1U7LQV6</accession>
<feature type="region of interest" description="Disordered" evidence="1">
    <location>
        <begin position="123"/>
        <end position="143"/>
    </location>
</feature>
<dbReference type="AlphaFoldDB" id="A0A1U7LQV6"/>
<name>A0A1U7LQV6_NEOID</name>
<sequence>MYRGVMRKKLENFLVFFQKGTNAVRHTVTFAHLHPKLKLCESFEEVKVMLDEVANELGGLDHEDEEKVEENDAPSALIFDDEQVTLLDKKQADSANTEEFDQEFAKMMTESLESRNHNRQGIIDVPWPLKKTATGRRNGTSGKKIYRIGTKGREKRYESNLWQNWEND</sequence>
<organism evidence="3 4">
    <name type="scientific">Neolecta irregularis (strain DAH-3)</name>
    <dbReference type="NCBI Taxonomy" id="1198029"/>
    <lineage>
        <taxon>Eukaryota</taxon>
        <taxon>Fungi</taxon>
        <taxon>Dikarya</taxon>
        <taxon>Ascomycota</taxon>
        <taxon>Taphrinomycotina</taxon>
        <taxon>Neolectales</taxon>
        <taxon>Neolectaceae</taxon>
        <taxon>Neolecta</taxon>
    </lineage>
</organism>
<gene>
    <name evidence="3" type="ORF">NEOLI_000143</name>
</gene>
<reference evidence="3 4" key="1">
    <citation type="submission" date="2016-04" db="EMBL/GenBank/DDBJ databases">
        <title>Evolutionary innovation and constraint leading to complex multicellularity in the Ascomycota.</title>
        <authorList>
            <person name="Cisse O."/>
            <person name="Nguyen A."/>
            <person name="Hewitt D.A."/>
            <person name="Jedd G."/>
            <person name="Stajich J.E."/>
        </authorList>
    </citation>
    <scope>NUCLEOTIDE SEQUENCE [LARGE SCALE GENOMIC DNA]</scope>
    <source>
        <strain evidence="3 4">DAH-3</strain>
    </source>
</reference>
<dbReference type="Proteomes" id="UP000186594">
    <property type="component" value="Unassembled WGS sequence"/>
</dbReference>
<evidence type="ECO:0000256" key="1">
    <source>
        <dbReference type="SAM" id="MobiDB-lite"/>
    </source>
</evidence>
<comment type="caution">
    <text evidence="3">The sequence shown here is derived from an EMBL/GenBank/DDBJ whole genome shotgun (WGS) entry which is preliminary data.</text>
</comment>
<feature type="domain" description="Up-frameshift suppressor 2 C-terminal" evidence="2">
    <location>
        <begin position="81"/>
        <end position="137"/>
    </location>
</feature>
<dbReference type="InterPro" id="IPR007193">
    <property type="entry name" value="Upf2/Nmd2_C"/>
</dbReference>
<evidence type="ECO:0000259" key="2">
    <source>
        <dbReference type="Pfam" id="PF04050"/>
    </source>
</evidence>
<evidence type="ECO:0000313" key="3">
    <source>
        <dbReference type="EMBL" id="OLL25037.1"/>
    </source>
</evidence>
<keyword evidence="4" id="KW-1185">Reference proteome</keyword>
<proteinExistence type="predicted"/>
<dbReference type="Pfam" id="PF04050">
    <property type="entry name" value="Upf2"/>
    <property type="match status" value="1"/>
</dbReference>
<dbReference type="EMBL" id="LXFE01000515">
    <property type="protein sequence ID" value="OLL25037.1"/>
    <property type="molecule type" value="Genomic_DNA"/>
</dbReference>
<evidence type="ECO:0000313" key="4">
    <source>
        <dbReference type="Proteomes" id="UP000186594"/>
    </source>
</evidence>
<protein>
    <recommendedName>
        <fullName evidence="2">Up-frameshift suppressor 2 C-terminal domain-containing protein</fullName>
    </recommendedName>
</protein>
<dbReference type="OrthoDB" id="27832at2759"/>